<dbReference type="PROSITE" id="PS50010">
    <property type="entry name" value="DH_2"/>
    <property type="match status" value="1"/>
</dbReference>
<dbReference type="EMBL" id="JAFIQS010000002">
    <property type="protein sequence ID" value="KAG5173042.1"/>
    <property type="molecule type" value="Genomic_DNA"/>
</dbReference>
<dbReference type="InterPro" id="IPR027267">
    <property type="entry name" value="AH/BAR_dom_sf"/>
</dbReference>
<feature type="compositionally biased region" description="Basic and acidic residues" evidence="1">
    <location>
        <begin position="1244"/>
        <end position="1266"/>
    </location>
</feature>
<feature type="compositionally biased region" description="Low complexity" evidence="1">
    <location>
        <begin position="349"/>
        <end position="404"/>
    </location>
</feature>
<feature type="compositionally biased region" description="Basic and acidic residues" evidence="1">
    <location>
        <begin position="199"/>
        <end position="210"/>
    </location>
</feature>
<feature type="compositionally biased region" description="Pro residues" evidence="1">
    <location>
        <begin position="1113"/>
        <end position="1123"/>
    </location>
</feature>
<gene>
    <name evidence="3" type="ORF">JR316_002547</name>
</gene>
<feature type="compositionally biased region" description="Low complexity" evidence="1">
    <location>
        <begin position="958"/>
        <end position="976"/>
    </location>
</feature>
<dbReference type="Pfam" id="PF00621">
    <property type="entry name" value="RhoGEF"/>
    <property type="match status" value="1"/>
</dbReference>
<feature type="compositionally biased region" description="Basic and acidic residues" evidence="1">
    <location>
        <begin position="1068"/>
        <end position="1080"/>
    </location>
</feature>
<evidence type="ECO:0000313" key="3">
    <source>
        <dbReference type="EMBL" id="KAG5173042.1"/>
    </source>
</evidence>
<name>A0A8H8CNK0_PSICU</name>
<accession>A0A8H8CNK0</accession>
<evidence type="ECO:0000256" key="1">
    <source>
        <dbReference type="SAM" id="MobiDB-lite"/>
    </source>
</evidence>
<feature type="domain" description="DH" evidence="2">
    <location>
        <begin position="301"/>
        <end position="561"/>
    </location>
</feature>
<feature type="compositionally biased region" description="Basic and acidic residues" evidence="1">
    <location>
        <begin position="107"/>
        <end position="127"/>
    </location>
</feature>
<dbReference type="Gene3D" id="1.20.1270.60">
    <property type="entry name" value="Arfaptin homology (AH) domain/BAR domain"/>
    <property type="match status" value="1"/>
</dbReference>
<dbReference type="Gene3D" id="1.20.900.10">
    <property type="entry name" value="Dbl homology (DH) domain"/>
    <property type="match status" value="1"/>
</dbReference>
<feature type="compositionally biased region" description="Basic residues" evidence="1">
    <location>
        <begin position="1267"/>
        <end position="1286"/>
    </location>
</feature>
<dbReference type="PANTHER" id="PTHR22834:SF20">
    <property type="entry name" value="SH3 DOMAIN-CONTAINING PROTEIN"/>
    <property type="match status" value="1"/>
</dbReference>
<protein>
    <recommendedName>
        <fullName evidence="2">DH domain-containing protein</fullName>
    </recommendedName>
</protein>
<feature type="compositionally biased region" description="Polar residues" evidence="1">
    <location>
        <begin position="58"/>
        <end position="68"/>
    </location>
</feature>
<dbReference type="InterPro" id="IPR035899">
    <property type="entry name" value="DBL_dom_sf"/>
</dbReference>
<proteinExistence type="predicted"/>
<feature type="region of interest" description="Disordered" evidence="1">
    <location>
        <begin position="1162"/>
        <end position="1288"/>
    </location>
</feature>
<dbReference type="SUPFAM" id="SSF48065">
    <property type="entry name" value="DBL homology domain (DH-domain)"/>
    <property type="match status" value="1"/>
</dbReference>
<feature type="compositionally biased region" description="Basic and acidic residues" evidence="1">
    <location>
        <begin position="1214"/>
        <end position="1227"/>
    </location>
</feature>
<feature type="region of interest" description="Disordered" evidence="1">
    <location>
        <begin position="1058"/>
        <end position="1149"/>
    </location>
</feature>
<dbReference type="GO" id="GO:0005737">
    <property type="term" value="C:cytoplasm"/>
    <property type="evidence" value="ECO:0007669"/>
    <property type="project" value="TreeGrafter"/>
</dbReference>
<feature type="compositionally biased region" description="Basic and acidic residues" evidence="1">
    <location>
        <begin position="154"/>
        <end position="187"/>
    </location>
</feature>
<feature type="compositionally biased region" description="Pro residues" evidence="1">
    <location>
        <begin position="1130"/>
        <end position="1139"/>
    </location>
</feature>
<feature type="compositionally biased region" description="Low complexity" evidence="1">
    <location>
        <begin position="20"/>
        <end position="40"/>
    </location>
</feature>
<feature type="region of interest" description="Disordered" evidence="1">
    <location>
        <begin position="341"/>
        <end position="404"/>
    </location>
</feature>
<dbReference type="SMART" id="SM00325">
    <property type="entry name" value="RhoGEF"/>
    <property type="match status" value="1"/>
</dbReference>
<feature type="region of interest" description="Disordered" evidence="1">
    <location>
        <begin position="239"/>
        <end position="299"/>
    </location>
</feature>
<dbReference type="CDD" id="cd00160">
    <property type="entry name" value="RhoGEF"/>
    <property type="match status" value="1"/>
</dbReference>
<comment type="caution">
    <text evidence="3">The sequence shown here is derived from an EMBL/GenBank/DDBJ whole genome shotgun (WGS) entry which is preliminary data.</text>
</comment>
<organism evidence="3">
    <name type="scientific">Psilocybe cubensis</name>
    <name type="common">Psychedelic mushroom</name>
    <name type="synonym">Stropharia cubensis</name>
    <dbReference type="NCBI Taxonomy" id="181762"/>
    <lineage>
        <taxon>Eukaryota</taxon>
        <taxon>Fungi</taxon>
        <taxon>Dikarya</taxon>
        <taxon>Basidiomycota</taxon>
        <taxon>Agaricomycotina</taxon>
        <taxon>Agaricomycetes</taxon>
        <taxon>Agaricomycetidae</taxon>
        <taxon>Agaricales</taxon>
        <taxon>Agaricineae</taxon>
        <taxon>Strophariaceae</taxon>
        <taxon>Psilocybe</taxon>
    </lineage>
</organism>
<dbReference type="OrthoDB" id="10256089at2759"/>
<evidence type="ECO:0000259" key="2">
    <source>
        <dbReference type="PROSITE" id="PS50010"/>
    </source>
</evidence>
<reference evidence="3" key="1">
    <citation type="submission" date="2021-02" db="EMBL/GenBank/DDBJ databases">
        <title>Psilocybe cubensis genome.</title>
        <authorList>
            <person name="Mckernan K.J."/>
            <person name="Crawford S."/>
            <person name="Trippe A."/>
            <person name="Kane L.T."/>
            <person name="Mclaughlin S."/>
        </authorList>
    </citation>
    <scope>NUCLEOTIDE SEQUENCE [LARGE SCALE GENOMIC DNA]</scope>
    <source>
        <strain evidence="3">MGC-MH-2018</strain>
    </source>
</reference>
<feature type="compositionally biased region" description="Low complexity" evidence="1">
    <location>
        <begin position="239"/>
        <end position="272"/>
    </location>
</feature>
<feature type="compositionally biased region" description="Polar residues" evidence="1">
    <location>
        <begin position="7"/>
        <end position="19"/>
    </location>
</feature>
<dbReference type="GO" id="GO:0032955">
    <property type="term" value="P:regulation of division septum assembly"/>
    <property type="evidence" value="ECO:0007669"/>
    <property type="project" value="TreeGrafter"/>
</dbReference>
<dbReference type="InterPro" id="IPR051492">
    <property type="entry name" value="Dynamin-Rho_GEF"/>
</dbReference>
<feature type="region of interest" description="Disordered" evidence="1">
    <location>
        <begin position="152"/>
        <end position="221"/>
    </location>
</feature>
<feature type="compositionally biased region" description="Low complexity" evidence="1">
    <location>
        <begin position="1007"/>
        <end position="1033"/>
    </location>
</feature>
<feature type="region of interest" description="Disordered" evidence="1">
    <location>
        <begin position="931"/>
        <end position="976"/>
    </location>
</feature>
<dbReference type="InterPro" id="IPR000219">
    <property type="entry name" value="DH_dom"/>
</dbReference>
<feature type="region of interest" description="Disordered" evidence="1">
    <location>
        <begin position="1"/>
        <end position="130"/>
    </location>
</feature>
<dbReference type="GO" id="GO:0031991">
    <property type="term" value="P:regulation of actomyosin contractile ring contraction"/>
    <property type="evidence" value="ECO:0007669"/>
    <property type="project" value="TreeGrafter"/>
</dbReference>
<feature type="region of interest" description="Disordered" evidence="1">
    <location>
        <begin position="994"/>
        <end position="1033"/>
    </location>
</feature>
<sequence>MEDTVASAGTTTPSNSHSIPHSPRSVRVHPSPSPLSSSSQLPPPTLPVRSPLRPPARSISNNSATPTLDSDAPLSPKTPPGTDEQDQTVTLPMTTHPMPSTPALRIQMRDREREREREKDRDRDRENAYPYLNELIDPLLATIDSFSVDLLPAKQEREREKDRNAVKEFAPREREREIEKELPERPETPLSIDLEAEDDSSHSHSQHPENDQDDALANPTNFTTSASAAAYMSSYMSSLASTSTSSPSTSTSTSISSSSRSSAPTSITSLSSVSEPQPQPRPQKHDTTATTTTKPPQAMSKRYHAMHELLSSERAYASDLALIREVHIPLALGQTPMLQNIPLSPPPASGSSFAPASTPNLTSASSTSASAFTSTTTTTSNPTSGSSSTRTLSTASDSSTASLGPAMAPEDVKVIFGNVEELALLSDAFADRLEVALGSVLDGGAEGDDTIGALFLECVPMWERPYKQYITRHPSALQHLQNLPQTPALTAYLAYTQRVASALTHAWDLASLLIKPVQRLLKYPLLLHTIIDETPDSHPDKENLKAAKERIEELARNVNEGRRRAEVVKDVLTSKGVKKPSAPVGVSAGVSLSKVKSLRHGGVTAATMRVGSSDALDGSRPGGTGGGSEAALVDALQGELKQIEVFAQQFARNVVDWGKMMSNMMLALRTWALSFAKVIGLALDPHAASDAAGQQQHSEAFDAFVAVIREKLMPLSADLEAAINERLLKDLAHLLGTMTQPLKLLASMGEQEPYHYHLLTMPLSAKNRPPAALLAASTNYLALRGQLAAELPTYLQLLHRGFSVLIRRLAELQTRFWRDVKEHWAELWDMLRVESELNVGWEETCAVWCARWADVDEVVKTLAITGPVPHLQPTPRTYFYTYQLPPSGAATPAAAAAVVASPLVAQQQQQQQPTELAEYFAYPNFYMPMVPAPATPKDRRESGSSGNSNSKLEKHNSKSSGHSGKGAHNSNGNNKDNAAAAATVQSMFAALEPAHSPVHHKKSTINSSSFASSPAPAPAPATASSSTANVASPSGGFVPSMVSSSLFGGGASMYSVSGPLPLGSVPVPRDKKEKERDSRGRGRGASDASSNKAGYGTSGRRPASQDRQYPHYPQSPPPPPPLPQQHMARSPPPQSPPIPARRRTQGHVALADEFAEYVAMHGGALPPPYEGAREYPYSPPSGSGGNGTASSRQGISRMKSMPVSLGGHGNGHVQVDEREERVYRQEPEWEEYDAYAPQHQQLRPQERGRDAREHEQQRDREFDGKRLTKSPKRRSKEQTHSRKRSGSVKSITAFFTSSNPNISSTAAAAASAAAAPQTTASSDPQPLTSAQRDSWASKPAKYFCQVIHPCKPPPSISYYSFPFFTLREGELYEVLQEAGHPSIHPKLPLYVDDGEDCLLLCRDGRGVVGWALASFLEPVDIVG</sequence>
<dbReference type="PANTHER" id="PTHR22834">
    <property type="entry name" value="NUCLEAR FUSION PROTEIN FUS2"/>
    <property type="match status" value="1"/>
</dbReference>
<dbReference type="GO" id="GO:0005085">
    <property type="term" value="F:guanyl-nucleotide exchange factor activity"/>
    <property type="evidence" value="ECO:0007669"/>
    <property type="project" value="InterPro"/>
</dbReference>